<dbReference type="AlphaFoldDB" id="G4NE03"/>
<dbReference type="OMA" id="RSECGQK"/>
<dbReference type="KEGG" id="mgr:MGG_17359"/>
<gene>
    <name evidence="1" type="ORF">MGG_17359</name>
</gene>
<keyword evidence="2" id="KW-1185">Reference proteome</keyword>
<dbReference type="HOGENOM" id="CLU_2455169_0_0_1"/>
<evidence type="ECO:0000313" key="1">
    <source>
        <dbReference type="EMBL" id="EHA48538.1"/>
    </source>
</evidence>
<reference evidence="1 2" key="1">
    <citation type="journal article" date="2005" name="Nature">
        <title>The genome sequence of the rice blast fungus Magnaporthe grisea.</title>
        <authorList>
            <person name="Dean R.A."/>
            <person name="Talbot N.J."/>
            <person name="Ebbole D.J."/>
            <person name="Farman M.L."/>
            <person name="Mitchell T.K."/>
            <person name="Orbach M.J."/>
            <person name="Thon M."/>
            <person name="Kulkarni R."/>
            <person name="Xu J.R."/>
            <person name="Pan H."/>
            <person name="Read N.D."/>
            <person name="Lee Y.H."/>
            <person name="Carbone I."/>
            <person name="Brown D."/>
            <person name="Oh Y.Y."/>
            <person name="Donofrio N."/>
            <person name="Jeong J.S."/>
            <person name="Soanes D.M."/>
            <person name="Djonovic S."/>
            <person name="Kolomiets E."/>
            <person name="Rehmeyer C."/>
            <person name="Li W."/>
            <person name="Harding M."/>
            <person name="Kim S."/>
            <person name="Lebrun M.H."/>
            <person name="Bohnert H."/>
            <person name="Coughlan S."/>
            <person name="Butler J."/>
            <person name="Calvo S."/>
            <person name="Ma L.J."/>
            <person name="Nicol R."/>
            <person name="Purcell S."/>
            <person name="Nusbaum C."/>
            <person name="Galagan J.E."/>
            <person name="Birren B.W."/>
        </authorList>
    </citation>
    <scope>NUCLEOTIDE SEQUENCE [LARGE SCALE GENOMIC DNA]</scope>
    <source>
        <strain evidence="2">70-15 / ATCC MYA-4617 / FGSC 8958</strain>
    </source>
</reference>
<reference key="2">
    <citation type="submission" date="2011-05" db="EMBL/GenBank/DDBJ databases">
        <title>The Genome Sequence of Magnaporthe oryzae 70-15.</title>
        <authorList>
            <consortium name="The Broad Institute Genome Sequencing Platform"/>
            <person name="Ma L.-J."/>
            <person name="Dead R."/>
            <person name="Young S.K."/>
            <person name="Zeng Q."/>
            <person name="Gargeya S."/>
            <person name="Fitzgerald M."/>
            <person name="Haas B."/>
            <person name="Abouelleil A."/>
            <person name="Alvarado L."/>
            <person name="Arachchi H.M."/>
            <person name="Berlin A."/>
            <person name="Brown A."/>
            <person name="Chapman S.B."/>
            <person name="Chen Z."/>
            <person name="Dunbar C."/>
            <person name="Freedman E."/>
            <person name="Gearin G."/>
            <person name="Gellesch M."/>
            <person name="Goldberg J."/>
            <person name="Griggs A."/>
            <person name="Gujja S."/>
            <person name="Heiman D."/>
            <person name="Howarth C."/>
            <person name="Larson L."/>
            <person name="Lui A."/>
            <person name="MacDonald P.J.P."/>
            <person name="Mehta T."/>
            <person name="Montmayeur A."/>
            <person name="Murphy C."/>
            <person name="Neiman D."/>
            <person name="Pearson M."/>
            <person name="Priest M."/>
            <person name="Roberts A."/>
            <person name="Saif S."/>
            <person name="Shea T."/>
            <person name="Shenoy N."/>
            <person name="Sisk P."/>
            <person name="Stolte C."/>
            <person name="Sykes S."/>
            <person name="Yandava C."/>
            <person name="Wortman J."/>
            <person name="Nusbaum C."/>
            <person name="Birren B."/>
        </authorList>
    </citation>
    <scope>NUCLEOTIDE SEQUENCE</scope>
    <source>
        <strain>70-15</strain>
    </source>
</reference>
<proteinExistence type="predicted"/>
<dbReference type="VEuPathDB" id="FungiDB:MGG_17359"/>
<sequence>MDTQTFRADAAIFSPGPRSECGQKPPEDLETNFVGDQLEFARLDSSTYAITIVGTRVLYVFELCAFSPKYAFIFRASVRVEAITDALHS</sequence>
<protein>
    <submittedName>
        <fullName evidence="1">Uncharacterized protein</fullName>
    </submittedName>
</protein>
<evidence type="ECO:0000313" key="2">
    <source>
        <dbReference type="Proteomes" id="UP000009058"/>
    </source>
</evidence>
<name>G4NE03_PYRO7</name>
<dbReference type="Proteomes" id="UP000009058">
    <property type="component" value="Chromosome 5"/>
</dbReference>
<dbReference type="EMBL" id="CM001235">
    <property type="protein sequence ID" value="EHA48538.1"/>
    <property type="molecule type" value="Genomic_DNA"/>
</dbReference>
<accession>G4NE03</accession>
<organism evidence="1 2">
    <name type="scientific">Pyricularia oryzae (strain 70-15 / ATCC MYA-4617 / FGSC 8958)</name>
    <name type="common">Rice blast fungus</name>
    <name type="synonym">Magnaporthe oryzae</name>
    <dbReference type="NCBI Taxonomy" id="242507"/>
    <lineage>
        <taxon>Eukaryota</taxon>
        <taxon>Fungi</taxon>
        <taxon>Dikarya</taxon>
        <taxon>Ascomycota</taxon>
        <taxon>Pezizomycotina</taxon>
        <taxon>Sordariomycetes</taxon>
        <taxon>Sordariomycetidae</taxon>
        <taxon>Magnaporthales</taxon>
        <taxon>Pyriculariaceae</taxon>
        <taxon>Pyricularia</taxon>
    </lineage>
</organism>
<dbReference type="InParanoid" id="G4NE03"/>
<dbReference type="OrthoDB" id="10451186at2759"/>
<dbReference type="GeneID" id="12984024"/>
<dbReference type="RefSeq" id="XP_003718122.1">
    <property type="nucleotide sequence ID" value="XM_003718074.1"/>
</dbReference>